<proteinExistence type="predicted"/>
<dbReference type="Pfam" id="PF10328">
    <property type="entry name" value="7TM_GPCR_Srx"/>
    <property type="match status" value="1"/>
</dbReference>
<dbReference type="InterPro" id="IPR019430">
    <property type="entry name" value="7TM_GPCR_serpentine_rcpt_Srx"/>
</dbReference>
<feature type="transmembrane region" description="Helical" evidence="1">
    <location>
        <begin position="85"/>
        <end position="107"/>
    </location>
</feature>
<feature type="transmembrane region" description="Helical" evidence="1">
    <location>
        <begin position="258"/>
        <end position="277"/>
    </location>
</feature>
<feature type="transmembrane region" description="Helical" evidence="1">
    <location>
        <begin position="219"/>
        <end position="238"/>
    </location>
</feature>
<keyword evidence="1" id="KW-0812">Transmembrane</keyword>
<evidence type="ECO:0000313" key="4">
    <source>
        <dbReference type="WBParaSite" id="PTRK_0001397700.1"/>
    </source>
</evidence>
<feature type="transmembrane region" description="Helical" evidence="1">
    <location>
        <begin position="176"/>
        <end position="199"/>
    </location>
</feature>
<reference evidence="4" key="1">
    <citation type="submission" date="2017-02" db="UniProtKB">
        <authorList>
            <consortium name="WormBaseParasite"/>
        </authorList>
    </citation>
    <scope>IDENTIFICATION</scope>
</reference>
<feature type="transmembrane region" description="Helical" evidence="1">
    <location>
        <begin position="7"/>
        <end position="29"/>
    </location>
</feature>
<keyword evidence="1" id="KW-0472">Membrane</keyword>
<keyword evidence="3" id="KW-1185">Reference proteome</keyword>
<dbReference type="Gene3D" id="1.20.1070.10">
    <property type="entry name" value="Rhodopsin 7-helix transmembrane proteins"/>
    <property type="match status" value="1"/>
</dbReference>
<protein>
    <submittedName>
        <fullName evidence="4">7TM_GPCR_Srx domain-containing protein</fullName>
    </submittedName>
</protein>
<evidence type="ECO:0000259" key="2">
    <source>
        <dbReference type="Pfam" id="PF10328"/>
    </source>
</evidence>
<evidence type="ECO:0000313" key="3">
    <source>
        <dbReference type="Proteomes" id="UP000038045"/>
    </source>
</evidence>
<sequence>MVDFVDYISLAYLLVLTPIYVYFTVRLGWKIYYKKSPDLRNEFYPIIFFKGCVDNITNIVQLCTGRILKFNILESFFLSHDFPAYILYFTTATTYCLMYQINFLIAFNRYVAMLKPTRYKEIFEFKRLHLYMALMFIPSMSSAIPSVCFKLGYIWYPSLNRVLHMYFQSGIEYYNAIFGIVFNIPVILITSWMNLKCFLKNKKILSKKNLYNSMDSKLFLYNVIAFLTMWGFDFYYIGRYLPYILGELKVLEQIAITIIPWLLDIMTFGLWIFSMVLS</sequence>
<feature type="domain" description="7TM GPCR serpentine receptor class x (Srx)" evidence="2">
    <location>
        <begin position="33"/>
        <end position="213"/>
    </location>
</feature>
<dbReference type="AlphaFoldDB" id="A0A0N4ZYW2"/>
<keyword evidence="1" id="KW-1133">Transmembrane helix</keyword>
<evidence type="ECO:0000256" key="1">
    <source>
        <dbReference type="SAM" id="Phobius"/>
    </source>
</evidence>
<dbReference type="WBParaSite" id="PTRK_0001397700.1">
    <property type="protein sequence ID" value="PTRK_0001397700.1"/>
    <property type="gene ID" value="PTRK_0001397700"/>
</dbReference>
<dbReference type="Proteomes" id="UP000038045">
    <property type="component" value="Unplaced"/>
</dbReference>
<accession>A0A0N4ZYW2</accession>
<name>A0A0N4ZYW2_PARTI</name>
<feature type="transmembrane region" description="Helical" evidence="1">
    <location>
        <begin position="128"/>
        <end position="156"/>
    </location>
</feature>
<organism evidence="3 4">
    <name type="scientific">Parastrongyloides trichosuri</name>
    <name type="common">Possum-specific nematode worm</name>
    <dbReference type="NCBI Taxonomy" id="131310"/>
    <lineage>
        <taxon>Eukaryota</taxon>
        <taxon>Metazoa</taxon>
        <taxon>Ecdysozoa</taxon>
        <taxon>Nematoda</taxon>
        <taxon>Chromadorea</taxon>
        <taxon>Rhabditida</taxon>
        <taxon>Tylenchina</taxon>
        <taxon>Panagrolaimomorpha</taxon>
        <taxon>Strongyloidoidea</taxon>
        <taxon>Strongyloididae</taxon>
        <taxon>Parastrongyloides</taxon>
    </lineage>
</organism>